<proteinExistence type="predicted"/>
<dbReference type="EMBL" id="JBHSIU010000068">
    <property type="protein sequence ID" value="MFC5005134.1"/>
    <property type="molecule type" value="Genomic_DNA"/>
</dbReference>
<evidence type="ECO:0000313" key="1">
    <source>
        <dbReference type="EMBL" id="MFC5005134.1"/>
    </source>
</evidence>
<keyword evidence="2" id="KW-1185">Reference proteome</keyword>
<name>A0ABV9W9V0_9ACTN</name>
<dbReference type="Proteomes" id="UP001595912">
    <property type="component" value="Unassembled WGS sequence"/>
</dbReference>
<sequence>MNNSFDFLVGTWTSTQRRLRKVLAGSDDWYEFTGTSRCWNLMGGAGNVDEIDFPSQGFSGVTLRLYDPGTQLWSLYWASSRSGLTLPPMVGRFGADGRGVFSGDDVHDGAPITCNYIWSRITPESARWEQEFSADGGRTWETNWVMDFTRAG</sequence>
<reference evidence="2" key="1">
    <citation type="journal article" date="2019" name="Int. J. Syst. Evol. Microbiol.">
        <title>The Global Catalogue of Microorganisms (GCM) 10K type strain sequencing project: providing services to taxonomists for standard genome sequencing and annotation.</title>
        <authorList>
            <consortium name="The Broad Institute Genomics Platform"/>
            <consortium name="The Broad Institute Genome Sequencing Center for Infectious Disease"/>
            <person name="Wu L."/>
            <person name="Ma J."/>
        </authorList>
    </citation>
    <scope>NUCLEOTIDE SEQUENCE [LARGE SCALE GENOMIC DNA]</scope>
    <source>
        <strain evidence="2">CGMCC 4.7152</strain>
    </source>
</reference>
<accession>A0ABV9W9V0</accession>
<dbReference type="RefSeq" id="WP_380125687.1">
    <property type="nucleotide sequence ID" value="NZ_JBHSIU010000068.1"/>
</dbReference>
<comment type="caution">
    <text evidence="1">The sequence shown here is derived from an EMBL/GenBank/DDBJ whole genome shotgun (WGS) entry which is preliminary data.</text>
</comment>
<protein>
    <recommendedName>
        <fullName evidence="3">DUF1579 domain-containing protein</fullName>
    </recommendedName>
</protein>
<gene>
    <name evidence="1" type="ORF">ACFPIJ_45790</name>
</gene>
<evidence type="ECO:0000313" key="2">
    <source>
        <dbReference type="Proteomes" id="UP001595912"/>
    </source>
</evidence>
<evidence type="ECO:0008006" key="3">
    <source>
        <dbReference type="Google" id="ProtNLM"/>
    </source>
</evidence>
<organism evidence="1 2">
    <name type="scientific">Dactylosporangium cerinum</name>
    <dbReference type="NCBI Taxonomy" id="1434730"/>
    <lineage>
        <taxon>Bacteria</taxon>
        <taxon>Bacillati</taxon>
        <taxon>Actinomycetota</taxon>
        <taxon>Actinomycetes</taxon>
        <taxon>Micromonosporales</taxon>
        <taxon>Micromonosporaceae</taxon>
        <taxon>Dactylosporangium</taxon>
    </lineage>
</organism>